<comment type="similarity">
    <text evidence="3">Belongs to the TmcAL family.</text>
</comment>
<accession>A0A380KZV8</accession>
<dbReference type="EMBL" id="UHFR01000005">
    <property type="protein sequence ID" value="SUN77299.1"/>
    <property type="molecule type" value="Genomic_DNA"/>
</dbReference>
<keyword evidence="6" id="KW-1185">Reference proteome</keyword>
<comment type="caution">
    <text evidence="3">Lacks conserved residue(s) required for the propagation of feature annotation.</text>
</comment>
<keyword evidence="3" id="KW-0963">Cytoplasm</keyword>
<keyword evidence="1 3" id="KW-0436">Ligase</keyword>
<dbReference type="Gene3D" id="3.40.50.620">
    <property type="entry name" value="HUPs"/>
    <property type="match status" value="1"/>
</dbReference>
<keyword evidence="3" id="KW-0547">Nucleotide-binding</keyword>
<reference evidence="5" key="1">
    <citation type="submission" date="2018-06" db="EMBL/GenBank/DDBJ databases">
        <authorList>
            <consortium name="Pathogen Informatics"/>
            <person name="Doyle S."/>
        </authorList>
    </citation>
    <scope>NUCLEOTIDE SEQUENCE [LARGE SCALE GENOMIC DNA]</scope>
    <source>
        <strain evidence="5">NCTC13765</strain>
    </source>
</reference>
<keyword evidence="2 3" id="KW-0819">tRNA processing</keyword>
<dbReference type="InterPro" id="IPR014729">
    <property type="entry name" value="Rossmann-like_a/b/a_fold"/>
</dbReference>
<evidence type="ECO:0000313" key="5">
    <source>
        <dbReference type="EMBL" id="SUN77299.1"/>
    </source>
</evidence>
<dbReference type="EC" id="6.3.4.-" evidence="3"/>
<feature type="coiled-coil region" evidence="4">
    <location>
        <begin position="247"/>
        <end position="274"/>
    </location>
</feature>
<evidence type="ECO:0000313" key="6">
    <source>
        <dbReference type="Proteomes" id="UP000254634"/>
    </source>
</evidence>
<comment type="subcellular location">
    <subcellularLocation>
        <location evidence="3">Cytoplasm</location>
    </subcellularLocation>
</comment>
<dbReference type="NCBIfam" id="NF010191">
    <property type="entry name" value="PRK13670.1"/>
    <property type="match status" value="1"/>
</dbReference>
<dbReference type="GO" id="GO:0000049">
    <property type="term" value="F:tRNA binding"/>
    <property type="evidence" value="ECO:0007669"/>
    <property type="project" value="UniProtKB-KW"/>
</dbReference>
<organism evidence="5 6">
    <name type="scientific">Streptococcus massiliensis</name>
    <dbReference type="NCBI Taxonomy" id="313439"/>
    <lineage>
        <taxon>Bacteria</taxon>
        <taxon>Bacillati</taxon>
        <taxon>Bacillota</taxon>
        <taxon>Bacilli</taxon>
        <taxon>Lactobacillales</taxon>
        <taxon>Streptococcaceae</taxon>
        <taxon>Streptococcus</taxon>
    </lineage>
</organism>
<feature type="binding site" evidence="3">
    <location>
        <position position="175"/>
    </location>
    <ligand>
        <name>ATP</name>
        <dbReference type="ChEBI" id="CHEBI:30616"/>
    </ligand>
</feature>
<keyword evidence="4" id="KW-0175">Coiled coil</keyword>
<keyword evidence="3" id="KW-0694">RNA-binding</keyword>
<feature type="binding site" evidence="3">
    <location>
        <position position="152"/>
    </location>
    <ligand>
        <name>ATP</name>
        <dbReference type="ChEBI" id="CHEBI:30616"/>
    </ligand>
</feature>
<dbReference type="STRING" id="1123307.GCA_000380065_01429"/>
<name>A0A380KZV8_9STRE</name>
<dbReference type="HAMAP" id="MF_01539">
    <property type="entry name" value="TmcAL"/>
    <property type="match status" value="1"/>
</dbReference>
<evidence type="ECO:0000256" key="1">
    <source>
        <dbReference type="ARBA" id="ARBA00022598"/>
    </source>
</evidence>
<keyword evidence="3" id="KW-0820">tRNA-binding</keyword>
<comment type="catalytic activity">
    <reaction evidence="3">
        <text>cytidine(34) in elongator tRNA(Met) + acetate + ATP = N(4)-acetylcytidine(34) in elongator tRNA(Met) + AMP + diphosphate</text>
        <dbReference type="Rhea" id="RHEA:58144"/>
        <dbReference type="Rhea" id="RHEA-COMP:10693"/>
        <dbReference type="Rhea" id="RHEA-COMP:10694"/>
        <dbReference type="ChEBI" id="CHEBI:30089"/>
        <dbReference type="ChEBI" id="CHEBI:30616"/>
        <dbReference type="ChEBI" id="CHEBI:33019"/>
        <dbReference type="ChEBI" id="CHEBI:74900"/>
        <dbReference type="ChEBI" id="CHEBI:82748"/>
        <dbReference type="ChEBI" id="CHEBI:456215"/>
    </reaction>
</comment>
<protein>
    <recommendedName>
        <fullName evidence="3">tRNA(Met) cytidine acetate ligase</fullName>
        <ecNumber evidence="3">6.3.4.-</ecNumber>
    </recommendedName>
</protein>
<dbReference type="InterPro" id="IPR008513">
    <property type="entry name" value="tRNA(Met)_cyd_acetate_ligase"/>
</dbReference>
<dbReference type="GO" id="GO:0005737">
    <property type="term" value="C:cytoplasm"/>
    <property type="evidence" value="ECO:0007669"/>
    <property type="project" value="UniProtKB-SubCell"/>
</dbReference>
<dbReference type="AlphaFoldDB" id="A0A380KZV8"/>
<dbReference type="GO" id="GO:0016740">
    <property type="term" value="F:transferase activity"/>
    <property type="evidence" value="ECO:0007669"/>
    <property type="project" value="UniProtKB-KW"/>
</dbReference>
<dbReference type="PANTHER" id="PTHR37825:SF1">
    <property type="entry name" value="TRNA(MET) CYTIDINE ACETATE LIGASE"/>
    <property type="match status" value="1"/>
</dbReference>
<dbReference type="Proteomes" id="UP000254634">
    <property type="component" value="Unassembled WGS sequence"/>
</dbReference>
<dbReference type="GO" id="GO:0005524">
    <property type="term" value="F:ATP binding"/>
    <property type="evidence" value="ECO:0007669"/>
    <property type="project" value="UniProtKB-KW"/>
</dbReference>
<evidence type="ECO:0000256" key="3">
    <source>
        <dbReference type="HAMAP-Rule" id="MF_01539"/>
    </source>
</evidence>
<sequence>MAITGIIAEFNPFHNGHAYLLEQVEGLKIVAMSGNFVQRGEPAIVDKWTRTQMALENGADLVVELPFLVSVQAADFFAQGALDILARLGIEQLAFGTEERLDYERVAQIYEEKQTQMKDFLVQLSPSLSYPQKTQLMWQEFAGLDFSGNTPNHILALAYAKVVAGKNIKLKPIERQGAGFHSLELDTDFASATALRQHIDQSDFLEKFSPAAQLITSSPSVTWQDYFPLLRYQIISQPDLTATYQVNQELAVRLKEAIKKAENMDELLEAVATKRYTKARVRRILTYILVQAREASLPQSIHILGFSPQGQEHLSKIKTQVDLVSRIGKAPWDELTQQADRIYRLGNPDLPEQNYGRLPILE</sequence>
<evidence type="ECO:0000256" key="2">
    <source>
        <dbReference type="ARBA" id="ARBA00022694"/>
    </source>
</evidence>
<keyword evidence="3" id="KW-0067">ATP-binding</keyword>
<dbReference type="RefSeq" id="WP_018372138.1">
    <property type="nucleotide sequence ID" value="NZ_UHFR01000005.1"/>
</dbReference>
<dbReference type="Pfam" id="PF05636">
    <property type="entry name" value="HIGH_NTase1"/>
    <property type="match status" value="1"/>
</dbReference>
<feature type="binding site" evidence="3">
    <location>
        <begin position="7"/>
        <end position="20"/>
    </location>
    <ligand>
        <name>ATP</name>
        <dbReference type="ChEBI" id="CHEBI:30616"/>
    </ligand>
</feature>
<feature type="binding site" evidence="3">
    <location>
        <position position="96"/>
    </location>
    <ligand>
        <name>ATP</name>
        <dbReference type="ChEBI" id="CHEBI:30616"/>
    </ligand>
</feature>
<dbReference type="SUPFAM" id="SSF52374">
    <property type="entry name" value="Nucleotidylyl transferase"/>
    <property type="match status" value="1"/>
</dbReference>
<dbReference type="GO" id="GO:0006400">
    <property type="term" value="P:tRNA modification"/>
    <property type="evidence" value="ECO:0007669"/>
    <property type="project" value="UniProtKB-UniRule"/>
</dbReference>
<keyword evidence="5" id="KW-0808">Transferase</keyword>
<dbReference type="PANTHER" id="PTHR37825">
    <property type="entry name" value="TRNA(MET) CYTIDINE ACETATE LIGASE"/>
    <property type="match status" value="1"/>
</dbReference>
<gene>
    <name evidence="3" type="primary">tmcAL</name>
    <name evidence="5" type="ORF">NCTC13765_01817</name>
</gene>
<proteinExistence type="inferred from homology"/>
<comment type="function">
    <text evidence="3">Catalyzes the formation of N(4)-acetylcytidine (ac(4)C) at the wobble position of elongator tRNA(Met), using acetate and ATP as substrates. First activates an acetate ion to form acetyladenylate (Ac-AMP) and then transfers the acetyl group to tRNA to form ac(4)C34.</text>
</comment>
<dbReference type="OrthoDB" id="9769796at2"/>
<dbReference type="GO" id="GO:0016879">
    <property type="term" value="F:ligase activity, forming carbon-nitrogen bonds"/>
    <property type="evidence" value="ECO:0007669"/>
    <property type="project" value="UniProtKB-UniRule"/>
</dbReference>
<evidence type="ECO:0000256" key="4">
    <source>
        <dbReference type="SAM" id="Coils"/>
    </source>
</evidence>